<sequence>MLTAHTLTAITPAPSAPEERLRSRMWTLIGCLPLRASGERRDTGSRREPAKGRSQKVIITFSPLSTLPVLLGGLFT</sequence>
<dbReference type="Proteomes" id="UP000325313">
    <property type="component" value="Unassembled WGS sequence"/>
</dbReference>
<organism evidence="1 2">
    <name type="scientific">Puccinia graminis f. sp. tritici</name>
    <dbReference type="NCBI Taxonomy" id="56615"/>
    <lineage>
        <taxon>Eukaryota</taxon>
        <taxon>Fungi</taxon>
        <taxon>Dikarya</taxon>
        <taxon>Basidiomycota</taxon>
        <taxon>Pucciniomycotina</taxon>
        <taxon>Pucciniomycetes</taxon>
        <taxon>Pucciniales</taxon>
        <taxon>Pucciniaceae</taxon>
        <taxon>Puccinia</taxon>
    </lineage>
</organism>
<dbReference type="AlphaFoldDB" id="A0A5B0QM67"/>
<evidence type="ECO:0000313" key="1">
    <source>
        <dbReference type="EMBL" id="KAA1114212.1"/>
    </source>
</evidence>
<reference evidence="1 2" key="1">
    <citation type="submission" date="2019-05" db="EMBL/GenBank/DDBJ databases">
        <title>Emergence of the Ug99 lineage of the wheat stem rust pathogen through somatic hybridization.</title>
        <authorList>
            <person name="Li F."/>
            <person name="Upadhyaya N.M."/>
            <person name="Sperschneider J."/>
            <person name="Matny O."/>
            <person name="Nguyen-Phuc H."/>
            <person name="Mago R."/>
            <person name="Raley C."/>
            <person name="Miller M.E."/>
            <person name="Silverstein K.A.T."/>
            <person name="Henningsen E."/>
            <person name="Hirsch C.D."/>
            <person name="Visser B."/>
            <person name="Pretorius Z.A."/>
            <person name="Steffenson B.J."/>
            <person name="Schwessinger B."/>
            <person name="Dodds P.N."/>
            <person name="Figueroa M."/>
        </authorList>
    </citation>
    <scope>NUCLEOTIDE SEQUENCE [LARGE SCALE GENOMIC DNA]</scope>
    <source>
        <strain evidence="1 2">Ug99</strain>
    </source>
</reference>
<proteinExistence type="predicted"/>
<evidence type="ECO:0000313" key="2">
    <source>
        <dbReference type="Proteomes" id="UP000325313"/>
    </source>
</evidence>
<dbReference type="EMBL" id="VDEP01000273">
    <property type="protein sequence ID" value="KAA1114212.1"/>
    <property type="molecule type" value="Genomic_DNA"/>
</dbReference>
<name>A0A5B0QM67_PUCGR</name>
<protein>
    <submittedName>
        <fullName evidence="1">Uncharacterized protein</fullName>
    </submittedName>
</protein>
<gene>
    <name evidence="1" type="ORF">PGTUg99_029894</name>
</gene>
<comment type="caution">
    <text evidence="1">The sequence shown here is derived from an EMBL/GenBank/DDBJ whole genome shotgun (WGS) entry which is preliminary data.</text>
</comment>
<accession>A0A5B0QM67</accession>